<evidence type="ECO:0000313" key="3">
    <source>
        <dbReference type="Proteomes" id="UP001567538"/>
    </source>
</evidence>
<name>A0ABD1GJW8_SALDI</name>
<organism evidence="2 3">
    <name type="scientific">Salvia divinorum</name>
    <name type="common">Maria pastora</name>
    <name type="synonym">Diviner's sage</name>
    <dbReference type="NCBI Taxonomy" id="28513"/>
    <lineage>
        <taxon>Eukaryota</taxon>
        <taxon>Viridiplantae</taxon>
        <taxon>Streptophyta</taxon>
        <taxon>Embryophyta</taxon>
        <taxon>Tracheophyta</taxon>
        <taxon>Spermatophyta</taxon>
        <taxon>Magnoliopsida</taxon>
        <taxon>eudicotyledons</taxon>
        <taxon>Gunneridae</taxon>
        <taxon>Pentapetalae</taxon>
        <taxon>asterids</taxon>
        <taxon>lamiids</taxon>
        <taxon>Lamiales</taxon>
        <taxon>Lamiaceae</taxon>
        <taxon>Nepetoideae</taxon>
        <taxon>Mentheae</taxon>
        <taxon>Salviinae</taxon>
        <taxon>Salvia</taxon>
        <taxon>Salvia subgen. Calosphace</taxon>
    </lineage>
</organism>
<dbReference type="Proteomes" id="UP001567538">
    <property type="component" value="Unassembled WGS sequence"/>
</dbReference>
<accession>A0ABD1GJW8</accession>
<evidence type="ECO:0000256" key="1">
    <source>
        <dbReference type="SAM" id="MobiDB-lite"/>
    </source>
</evidence>
<proteinExistence type="predicted"/>
<dbReference type="AlphaFoldDB" id="A0ABD1GJW8"/>
<feature type="region of interest" description="Disordered" evidence="1">
    <location>
        <begin position="1"/>
        <end position="25"/>
    </location>
</feature>
<feature type="compositionally biased region" description="Polar residues" evidence="1">
    <location>
        <begin position="10"/>
        <end position="25"/>
    </location>
</feature>
<gene>
    <name evidence="2" type="ORF">AAHA92_21259</name>
</gene>
<reference evidence="2 3" key="1">
    <citation type="submission" date="2024-06" db="EMBL/GenBank/DDBJ databases">
        <title>A chromosome level genome sequence of Diviner's sage (Salvia divinorum).</title>
        <authorList>
            <person name="Ford S.A."/>
            <person name="Ro D.-K."/>
            <person name="Ness R.W."/>
            <person name="Phillips M.A."/>
        </authorList>
    </citation>
    <scope>NUCLEOTIDE SEQUENCE [LARGE SCALE GENOMIC DNA]</scope>
    <source>
        <strain evidence="2">SAF-2024a</strain>
        <tissue evidence="2">Leaf</tissue>
    </source>
</reference>
<comment type="caution">
    <text evidence="2">The sequence shown here is derived from an EMBL/GenBank/DDBJ whole genome shotgun (WGS) entry which is preliminary data.</text>
</comment>
<evidence type="ECO:0000313" key="2">
    <source>
        <dbReference type="EMBL" id="KAL1544402.1"/>
    </source>
</evidence>
<sequence>MSELRKSTLKADSSQEGTHLSSQYRRTSFRKCDRSGVGLNLHEDFKINCDDDQWAQIVKSDNNARGMRGTSDVMKEKAHADNIDDLESNGDYHVILDDFLADEFIQPTPTGGTSVRTESSAQSKRSFVTLITYRGSPRNSNMIYKPSYVKRVLEKESLM</sequence>
<protein>
    <submittedName>
        <fullName evidence="2">Uncharacterized protein</fullName>
    </submittedName>
</protein>
<keyword evidence="3" id="KW-1185">Reference proteome</keyword>
<dbReference type="EMBL" id="JBEAFC010000008">
    <property type="protein sequence ID" value="KAL1544402.1"/>
    <property type="molecule type" value="Genomic_DNA"/>
</dbReference>